<evidence type="ECO:0000313" key="3">
    <source>
        <dbReference type="Proteomes" id="UP000729009"/>
    </source>
</evidence>
<reference evidence="2 3" key="1">
    <citation type="submission" date="2019-05" db="EMBL/GenBank/DDBJ databases">
        <title>Draft genomes of bacterial isolates retrieved from different Forrest soils.</title>
        <authorList>
            <person name="Soares-Castro P."/>
            <person name="Santos P.M."/>
        </authorList>
    </citation>
    <scope>NUCLEOTIDE SEQUENCE [LARGE SCALE GENOMIC DNA]</scope>
    <source>
        <strain evidence="2 3">UMG736</strain>
    </source>
</reference>
<dbReference type="Proteomes" id="UP000729009">
    <property type="component" value="Unassembled WGS sequence"/>
</dbReference>
<feature type="compositionally biased region" description="Polar residues" evidence="1">
    <location>
        <begin position="76"/>
        <end position="87"/>
    </location>
</feature>
<feature type="region of interest" description="Disordered" evidence="1">
    <location>
        <begin position="1"/>
        <end position="87"/>
    </location>
</feature>
<organism evidence="2 3">
    <name type="scientific">Citrobacter gillenii</name>
    <dbReference type="NCBI Taxonomy" id="67828"/>
    <lineage>
        <taxon>Bacteria</taxon>
        <taxon>Pseudomonadati</taxon>
        <taxon>Pseudomonadota</taxon>
        <taxon>Gammaproteobacteria</taxon>
        <taxon>Enterobacterales</taxon>
        <taxon>Enterobacteriaceae</taxon>
        <taxon>Citrobacter</taxon>
        <taxon>Citrobacter freundii complex</taxon>
    </lineage>
</organism>
<gene>
    <name evidence="2" type="ORF">FCH32_17375</name>
</gene>
<keyword evidence="3" id="KW-1185">Reference proteome</keyword>
<evidence type="ECO:0000313" key="2">
    <source>
        <dbReference type="EMBL" id="NTZ52049.1"/>
    </source>
</evidence>
<accession>A0ABD6M4H8</accession>
<evidence type="ECO:0000256" key="1">
    <source>
        <dbReference type="SAM" id="MobiDB-lite"/>
    </source>
</evidence>
<sequence>MLRGLRSPLNNPGSPAGKSPLRGSLHLFLQATGPGARQRPCKTRPEPASLRVLPALRKRVGNFQPDQPTPDHLSFYLNTSEQQNGYS</sequence>
<proteinExistence type="predicted"/>
<dbReference type="AlphaFoldDB" id="A0ABD6M4H8"/>
<dbReference type="EMBL" id="SUQN01000007">
    <property type="protein sequence ID" value="NTZ52049.1"/>
    <property type="molecule type" value="Genomic_DNA"/>
</dbReference>
<name>A0ABD6M4H8_9ENTR</name>
<comment type="caution">
    <text evidence="2">The sequence shown here is derived from an EMBL/GenBank/DDBJ whole genome shotgun (WGS) entry which is preliminary data.</text>
</comment>
<protein>
    <submittedName>
        <fullName evidence="2">Uncharacterized protein</fullName>
    </submittedName>
</protein>